<feature type="binding site" evidence="7">
    <location>
        <begin position="243"/>
        <end position="248"/>
    </location>
    <ligand>
        <name>GTP</name>
        <dbReference type="ChEBI" id="CHEBI:37565"/>
    </ligand>
</feature>
<dbReference type="InterPro" id="IPR006073">
    <property type="entry name" value="GTP-bd"/>
</dbReference>
<dbReference type="CDD" id="cd14858">
    <property type="entry name" value="TrmE_N"/>
    <property type="match status" value="1"/>
</dbReference>
<feature type="binding site" evidence="7">
    <location>
        <position position="36"/>
    </location>
    <ligand>
        <name>(6S)-5-formyl-5,6,7,8-tetrahydrofolate</name>
        <dbReference type="ChEBI" id="CHEBI:57457"/>
    </ligand>
</feature>
<dbReference type="Proteomes" id="UP000237344">
    <property type="component" value="Unassembled WGS sequence"/>
</dbReference>
<protein>
    <recommendedName>
        <fullName evidence="7">tRNA modification GTPase MnmE</fullName>
        <ecNumber evidence="7">3.6.-.-</ecNumber>
    </recommendedName>
</protein>
<dbReference type="NCBIfam" id="TIGR00231">
    <property type="entry name" value="small_GTP"/>
    <property type="match status" value="1"/>
</dbReference>
<feature type="binding site" evidence="7">
    <location>
        <begin position="262"/>
        <end position="268"/>
    </location>
    <ligand>
        <name>GTP</name>
        <dbReference type="ChEBI" id="CHEBI:37565"/>
    </ligand>
</feature>
<feature type="binding site" evidence="7">
    <location>
        <position position="137"/>
    </location>
    <ligand>
        <name>(6S)-5-formyl-5,6,7,8-tetrahydrofolate</name>
        <dbReference type="ChEBI" id="CHEBI:57457"/>
    </ligand>
</feature>
<dbReference type="PANTHER" id="PTHR42714">
    <property type="entry name" value="TRNA MODIFICATION GTPASE GTPBP3"/>
    <property type="match status" value="1"/>
</dbReference>
<gene>
    <name evidence="7 9" type="primary">mnmE</name>
    <name evidence="7" type="synonym">trmE</name>
    <name evidence="9" type="ORF">KMAL_16510</name>
</gene>
<feature type="binding site" evidence="7">
    <location>
        <position position="268"/>
    </location>
    <ligand>
        <name>Mg(2+)</name>
        <dbReference type="ChEBI" id="CHEBI:18420"/>
    </ligand>
</feature>
<dbReference type="Pfam" id="PF10396">
    <property type="entry name" value="TrmE_N"/>
    <property type="match status" value="1"/>
</dbReference>
<dbReference type="GO" id="GO:0002098">
    <property type="term" value="P:tRNA wobble uridine modification"/>
    <property type="evidence" value="ECO:0007669"/>
    <property type="project" value="TreeGrafter"/>
</dbReference>
<keyword evidence="7" id="KW-0963">Cytoplasm</keyword>
<name>A0A2S3W1E8_9PROT</name>
<dbReference type="InterPro" id="IPR027417">
    <property type="entry name" value="P-loop_NTPase"/>
</dbReference>
<dbReference type="InterPro" id="IPR027266">
    <property type="entry name" value="TrmE/GcvT-like"/>
</dbReference>
<dbReference type="HAMAP" id="MF_00379">
    <property type="entry name" value="GTPase_MnmE"/>
    <property type="match status" value="1"/>
</dbReference>
<evidence type="ECO:0000256" key="4">
    <source>
        <dbReference type="ARBA" id="ARBA00022801"/>
    </source>
</evidence>
<dbReference type="InterPro" id="IPR018948">
    <property type="entry name" value="GTP-bd_TrmE_N"/>
</dbReference>
<dbReference type="EC" id="3.6.-.-" evidence="7"/>
<accession>A0A2S3W1E8</accession>
<reference evidence="9 10" key="1">
    <citation type="submission" date="2018-01" db="EMBL/GenBank/DDBJ databases">
        <title>Draft Genome Sequence of Komagataeibacter maltaceti LMG 1529, a Vinegar Producing Acetic Acid Bacterium Isolated from Malt Vinegar Brewery Acetifiers.</title>
        <authorList>
            <person name="Zhang Q."/>
            <person name="Hollensteiner J."/>
            <person name="Poehlein A."/>
            <person name="Daniel R."/>
        </authorList>
    </citation>
    <scope>NUCLEOTIDE SEQUENCE [LARGE SCALE GENOMIC DNA]</scope>
    <source>
        <strain evidence="9 10">LMG 1529</strain>
    </source>
</reference>
<dbReference type="PRINTS" id="PR00326">
    <property type="entry name" value="GTP1OBG"/>
</dbReference>
<dbReference type="Pfam" id="PF01926">
    <property type="entry name" value="MMR_HSR1"/>
    <property type="match status" value="1"/>
</dbReference>
<dbReference type="EMBL" id="POTC01000018">
    <property type="protein sequence ID" value="POF62714.1"/>
    <property type="molecule type" value="Genomic_DNA"/>
</dbReference>
<dbReference type="FunFam" id="3.30.1360.120:FF:000007">
    <property type="entry name" value="tRNA modification GTPase GTPBP3, mitochondrial"/>
    <property type="match status" value="1"/>
</dbReference>
<comment type="subcellular location">
    <subcellularLocation>
        <location evidence="7">Cytoplasm</location>
    </subcellularLocation>
</comment>
<comment type="caution">
    <text evidence="7">Lacks conserved residue(s) required for the propagation of feature annotation.</text>
</comment>
<feature type="binding site" evidence="7">
    <location>
        <position position="247"/>
    </location>
    <ligand>
        <name>Mg(2+)</name>
        <dbReference type="ChEBI" id="CHEBI:18420"/>
    </ligand>
</feature>
<dbReference type="CDD" id="cd04164">
    <property type="entry name" value="trmE"/>
    <property type="match status" value="1"/>
</dbReference>
<feature type="binding site" evidence="7">
    <location>
        <begin position="287"/>
        <end position="290"/>
    </location>
    <ligand>
        <name>GTP</name>
        <dbReference type="ChEBI" id="CHEBI:37565"/>
    </ligand>
</feature>
<keyword evidence="7" id="KW-0460">Magnesium</keyword>
<evidence type="ECO:0000313" key="10">
    <source>
        <dbReference type="Proteomes" id="UP000237344"/>
    </source>
</evidence>
<dbReference type="Gene3D" id="3.30.1360.120">
    <property type="entry name" value="Probable tRNA modification gtpase trme, domain 1"/>
    <property type="match status" value="1"/>
</dbReference>
<feature type="binding site" evidence="7">
    <location>
        <position position="446"/>
    </location>
    <ligand>
        <name>(6S)-5-formyl-5,6,7,8-tetrahydrofolate</name>
        <dbReference type="ChEBI" id="CHEBI:57457"/>
    </ligand>
</feature>
<keyword evidence="7" id="KW-0479">Metal-binding</keyword>
<evidence type="ECO:0000256" key="1">
    <source>
        <dbReference type="ARBA" id="ARBA00011043"/>
    </source>
</evidence>
<feature type="binding site" evidence="7">
    <location>
        <position position="98"/>
    </location>
    <ligand>
        <name>(6S)-5-formyl-5,6,7,8-tetrahydrofolate</name>
        <dbReference type="ChEBI" id="CHEBI:57457"/>
    </ligand>
</feature>
<dbReference type="Pfam" id="PF12631">
    <property type="entry name" value="MnmE_helical"/>
    <property type="match status" value="1"/>
</dbReference>
<keyword evidence="3 7" id="KW-0547">Nucleotide-binding</keyword>
<dbReference type="GO" id="GO:0030488">
    <property type="term" value="P:tRNA methylation"/>
    <property type="evidence" value="ECO:0007669"/>
    <property type="project" value="TreeGrafter"/>
</dbReference>
<dbReference type="AlphaFoldDB" id="A0A2S3W1E8"/>
<dbReference type="PANTHER" id="PTHR42714:SF2">
    <property type="entry name" value="TRNA MODIFICATION GTPASE GTPBP3, MITOCHONDRIAL"/>
    <property type="match status" value="1"/>
</dbReference>
<feature type="domain" description="TrmE-type G" evidence="8">
    <location>
        <begin position="233"/>
        <end position="372"/>
    </location>
</feature>
<dbReference type="PROSITE" id="PS51709">
    <property type="entry name" value="G_TRME"/>
    <property type="match status" value="1"/>
</dbReference>
<keyword evidence="6 7" id="KW-0342">GTP-binding</keyword>
<dbReference type="InterPro" id="IPR025867">
    <property type="entry name" value="MnmE_helical"/>
</dbReference>
<dbReference type="SUPFAM" id="SSF52540">
    <property type="entry name" value="P-loop containing nucleoside triphosphate hydrolases"/>
    <property type="match status" value="1"/>
</dbReference>
<dbReference type="InterPro" id="IPR005225">
    <property type="entry name" value="Small_GTP-bd"/>
</dbReference>
<comment type="similarity">
    <text evidence="1 7">Belongs to the TRAFAC class TrmE-Era-EngA-EngB-Septin-like GTPase superfamily. TrmE GTPase family.</text>
</comment>
<evidence type="ECO:0000259" key="8">
    <source>
        <dbReference type="PROSITE" id="PS51709"/>
    </source>
</evidence>
<dbReference type="GO" id="GO:0046872">
    <property type="term" value="F:metal ion binding"/>
    <property type="evidence" value="ECO:0007669"/>
    <property type="project" value="UniProtKB-KW"/>
</dbReference>
<evidence type="ECO:0000256" key="5">
    <source>
        <dbReference type="ARBA" id="ARBA00022958"/>
    </source>
</evidence>
<comment type="subunit">
    <text evidence="7">Homodimer. Heterotetramer of two MnmE and two MnmG subunits.</text>
</comment>
<proteinExistence type="inferred from homology"/>
<keyword evidence="5 7" id="KW-0630">Potassium</keyword>
<dbReference type="Gene3D" id="1.20.120.430">
    <property type="entry name" value="tRNA modification GTPase MnmE domain 2"/>
    <property type="match status" value="1"/>
</dbReference>
<dbReference type="RefSeq" id="WP_110095243.1">
    <property type="nucleotide sequence ID" value="NZ_NKUE01000010.1"/>
</dbReference>
<evidence type="ECO:0000256" key="2">
    <source>
        <dbReference type="ARBA" id="ARBA00022694"/>
    </source>
</evidence>
<evidence type="ECO:0000256" key="6">
    <source>
        <dbReference type="ARBA" id="ARBA00023134"/>
    </source>
</evidence>
<dbReference type="GO" id="GO:0003924">
    <property type="term" value="F:GTPase activity"/>
    <property type="evidence" value="ECO:0007669"/>
    <property type="project" value="UniProtKB-UniRule"/>
</dbReference>
<organism evidence="9 10">
    <name type="scientific">Novacetimonas maltaceti</name>
    <dbReference type="NCBI Taxonomy" id="1203393"/>
    <lineage>
        <taxon>Bacteria</taxon>
        <taxon>Pseudomonadati</taxon>
        <taxon>Pseudomonadota</taxon>
        <taxon>Alphaproteobacteria</taxon>
        <taxon>Acetobacterales</taxon>
        <taxon>Acetobacteraceae</taxon>
        <taxon>Novacetimonas</taxon>
    </lineage>
</organism>
<dbReference type="GO" id="GO:0005737">
    <property type="term" value="C:cytoplasm"/>
    <property type="evidence" value="ECO:0007669"/>
    <property type="project" value="UniProtKB-SubCell"/>
</dbReference>
<dbReference type="GO" id="GO:0005525">
    <property type="term" value="F:GTP binding"/>
    <property type="evidence" value="ECO:0007669"/>
    <property type="project" value="UniProtKB-UniRule"/>
</dbReference>
<keyword evidence="10" id="KW-1185">Reference proteome</keyword>
<evidence type="ECO:0000256" key="7">
    <source>
        <dbReference type="HAMAP-Rule" id="MF_00379"/>
    </source>
</evidence>
<dbReference type="Gene3D" id="3.40.50.300">
    <property type="entry name" value="P-loop containing nucleotide triphosphate hydrolases"/>
    <property type="match status" value="1"/>
</dbReference>
<dbReference type="InterPro" id="IPR031168">
    <property type="entry name" value="G_TrmE"/>
</dbReference>
<comment type="function">
    <text evidence="7">Exhibits a very high intrinsic GTPase hydrolysis rate. Involved in the addition of a carboxymethylaminomethyl (cmnm) group at the wobble position (U34) of certain tRNAs, forming tRNA-cmnm(5)s(2)U34.</text>
</comment>
<comment type="cofactor">
    <cofactor evidence="7">
        <name>K(+)</name>
        <dbReference type="ChEBI" id="CHEBI:29103"/>
    </cofactor>
    <text evidence="7">Binds 1 potassium ion per subunit.</text>
</comment>
<dbReference type="InterPro" id="IPR004520">
    <property type="entry name" value="GTPase_MnmE"/>
</dbReference>
<keyword evidence="4 7" id="KW-0378">Hydrolase</keyword>
<dbReference type="NCBIfam" id="NF003661">
    <property type="entry name" value="PRK05291.1-3"/>
    <property type="match status" value="1"/>
</dbReference>
<comment type="caution">
    <text evidence="9">The sequence shown here is derived from an EMBL/GenBank/DDBJ whole genome shotgun (WGS) entry which is preliminary data.</text>
</comment>
<evidence type="ECO:0000313" key="9">
    <source>
        <dbReference type="EMBL" id="POF62714.1"/>
    </source>
</evidence>
<keyword evidence="2 7" id="KW-0819">tRNA processing</keyword>
<dbReference type="OrthoDB" id="9805918at2"/>
<dbReference type="InterPro" id="IPR027368">
    <property type="entry name" value="MnmE_dom2"/>
</dbReference>
<sequence>MTAATEVPAGRHGDGAAPVIFALATGAGRAAIAVMRISGAGSDAILRSLCGGLPEPRRASLRGIWRRDADGGQGVLLDRAVVLWFPGPNSYTGEDSAELHLHAGPAVISGVADALVALGARPAEPGEFTRRAFASGRLDLVQAEGIADLIDAETEAQRRQALAQADGAQSRLYEDWAARLRTALAHQEALIDFPDEDLPPEVEDELLGTIAGLRDEMQAYLDDGSQGERLRRGLVFAIVGEPNVGKSSLLNALAQRDAAIVSSRAGTTRDAIEVRVVLGDAPVTLVDTAGLRETEDEIEAEGVRRALFHVKQADCVIHVFSGAAVPDKVGPDSIMVCNKIDEVAAPPGITGISVRSGEGMETLRDVLAQRARDLTQGRAAAPLTRARHRAAIEETARHLARAADDAWPEVRGEEMRLAMRALGRLTGAVDVEALLDTVFGQFCIGK</sequence>
<evidence type="ECO:0000256" key="3">
    <source>
        <dbReference type="ARBA" id="ARBA00022741"/>
    </source>
</evidence>